<dbReference type="AlphaFoldDB" id="A0AA96VHQ0"/>
<dbReference type="Pfam" id="PF00899">
    <property type="entry name" value="ThiF"/>
    <property type="match status" value="1"/>
</dbReference>
<keyword evidence="3" id="KW-0548">Nucleotidyltransferase</keyword>
<dbReference type="GO" id="GO:0005737">
    <property type="term" value="C:cytoplasm"/>
    <property type="evidence" value="ECO:0007669"/>
    <property type="project" value="TreeGrafter"/>
</dbReference>
<dbReference type="PANTHER" id="PTHR10953:SF102">
    <property type="entry name" value="ADENYLYLTRANSFERASE AND SULFURTRANSFERASE MOCS3"/>
    <property type="match status" value="1"/>
</dbReference>
<organism evidence="3 4">
    <name type="scientific">Methanolapillus ohkumae</name>
    <dbReference type="NCBI Taxonomy" id="3028298"/>
    <lineage>
        <taxon>Archaea</taxon>
        <taxon>Methanobacteriati</taxon>
        <taxon>Methanobacteriota</taxon>
        <taxon>Stenosarchaea group</taxon>
        <taxon>Methanomicrobia</taxon>
        <taxon>Methanosarcinales</taxon>
        <taxon>Methanosarcinaceae</taxon>
        <taxon>Methanolapillus</taxon>
    </lineage>
</organism>
<dbReference type="InterPro" id="IPR000594">
    <property type="entry name" value="ThiF_NAD_FAD-bd"/>
</dbReference>
<sequence>MAVISKKYFRQNSLLSDAGQQALQNSRVFIAGAGGLGSPVATYLVAAGVGQITLLDFDAVDATNLNRQFLHHEKDIGKNKAFSGKEKLSSQNPDILILPVTEKLTANNVADLVNNSEIIVDALDNDETRQILAKFAHDRKIPYFHAAVYGFSGQVSVFLPGGGPCFFCAFPESELLPEPLLESSLKSVSDSDSGSNIDSGSNFNSGSNSKCETAEKFPIVGSVCGVVGSMEANEVIKYITQKGELATGKLLIWDGLINSLDILEIPKEENCPVCGKNLE</sequence>
<dbReference type="InterPro" id="IPR035985">
    <property type="entry name" value="Ubiquitin-activating_enz"/>
</dbReference>
<dbReference type="Gene3D" id="3.40.50.720">
    <property type="entry name" value="NAD(P)-binding Rossmann-like Domain"/>
    <property type="match status" value="1"/>
</dbReference>
<dbReference type="EC" id="2.7.7.80" evidence="3"/>
<protein>
    <submittedName>
        <fullName evidence="3">Molybdopterin-synthase adenylyltransferase</fullName>
        <ecNumber evidence="3">2.7.7.80</ecNumber>
    </submittedName>
</protein>
<keyword evidence="4" id="KW-1185">Reference proteome</keyword>
<dbReference type="SUPFAM" id="SSF69572">
    <property type="entry name" value="Activating enzymes of the ubiquitin-like proteins"/>
    <property type="match status" value="1"/>
</dbReference>
<reference evidence="3 4" key="1">
    <citation type="submission" date="2023-07" db="EMBL/GenBank/DDBJ databases">
        <title>Closed genome sequence of Methanosarcinaceae archaeon Am2.</title>
        <authorList>
            <person name="Poehlein A."/>
            <person name="Protasov E."/>
            <person name="Platt K."/>
            <person name="Reeh H."/>
            <person name="Daniel R."/>
            <person name="Brune A."/>
        </authorList>
    </citation>
    <scope>NUCLEOTIDE SEQUENCE [LARGE SCALE GENOMIC DNA]</scope>
    <source>
        <strain evidence="3 4">Am2</strain>
    </source>
</reference>
<proteinExistence type="predicted"/>
<dbReference type="InterPro" id="IPR045886">
    <property type="entry name" value="ThiF/MoeB/HesA"/>
</dbReference>
<evidence type="ECO:0000313" key="4">
    <source>
        <dbReference type="Proteomes" id="UP001304970"/>
    </source>
</evidence>
<evidence type="ECO:0000256" key="1">
    <source>
        <dbReference type="SAM" id="MobiDB-lite"/>
    </source>
</evidence>
<gene>
    <name evidence="3" type="primary">moeB</name>
    <name evidence="3" type="ORF">MsAm2_04750</name>
</gene>
<dbReference type="GO" id="GO:0004792">
    <property type="term" value="F:thiosulfate-cyanide sulfurtransferase activity"/>
    <property type="evidence" value="ECO:0007669"/>
    <property type="project" value="TreeGrafter"/>
</dbReference>
<dbReference type="EMBL" id="CP131061">
    <property type="protein sequence ID" value="WNY26702.1"/>
    <property type="molecule type" value="Genomic_DNA"/>
</dbReference>
<dbReference type="GO" id="GO:0008641">
    <property type="term" value="F:ubiquitin-like modifier activating enzyme activity"/>
    <property type="evidence" value="ECO:0007669"/>
    <property type="project" value="InterPro"/>
</dbReference>
<name>A0AA96VHQ0_9EURY</name>
<feature type="domain" description="THIF-type NAD/FAD binding fold" evidence="2">
    <location>
        <begin position="11"/>
        <end position="273"/>
    </location>
</feature>
<dbReference type="GO" id="GO:0061605">
    <property type="term" value="F:molybdopterin-synthase adenylyltransferase activity"/>
    <property type="evidence" value="ECO:0007669"/>
    <property type="project" value="UniProtKB-EC"/>
</dbReference>
<feature type="region of interest" description="Disordered" evidence="1">
    <location>
        <begin position="187"/>
        <end position="210"/>
    </location>
</feature>
<accession>A0AA96VHQ0</accession>
<dbReference type="PANTHER" id="PTHR10953">
    <property type="entry name" value="UBIQUITIN-ACTIVATING ENZYME E1"/>
    <property type="match status" value="1"/>
</dbReference>
<evidence type="ECO:0000259" key="2">
    <source>
        <dbReference type="Pfam" id="PF00899"/>
    </source>
</evidence>
<keyword evidence="3" id="KW-0808">Transferase</keyword>
<feature type="compositionally biased region" description="Low complexity" evidence="1">
    <location>
        <begin position="187"/>
        <end position="209"/>
    </location>
</feature>
<dbReference type="Proteomes" id="UP001304970">
    <property type="component" value="Chromosome"/>
</dbReference>
<evidence type="ECO:0000313" key="3">
    <source>
        <dbReference type="EMBL" id="WNY26702.1"/>
    </source>
</evidence>
<dbReference type="CDD" id="cd00757">
    <property type="entry name" value="ThiF_MoeB_HesA_family"/>
    <property type="match status" value="1"/>
</dbReference>